<name>A0A381R7X8_9ZZZZ</name>
<protein>
    <recommendedName>
        <fullName evidence="4">tRNA-guanine(15) transglycosylase-like domain-containing protein</fullName>
    </recommendedName>
</protein>
<organism evidence="5">
    <name type="scientific">marine metagenome</name>
    <dbReference type="NCBI Taxonomy" id="408172"/>
    <lineage>
        <taxon>unclassified sequences</taxon>
        <taxon>metagenomes</taxon>
        <taxon>ecological metagenomes</taxon>
    </lineage>
</organism>
<dbReference type="InterPro" id="IPR036511">
    <property type="entry name" value="TGT-like_sf"/>
</dbReference>
<reference evidence="5" key="1">
    <citation type="submission" date="2018-05" db="EMBL/GenBank/DDBJ databases">
        <authorList>
            <person name="Lanie J.A."/>
            <person name="Ng W.-L."/>
            <person name="Kazmierczak K.M."/>
            <person name="Andrzejewski T.M."/>
            <person name="Davidsen T.M."/>
            <person name="Wayne K.J."/>
            <person name="Tettelin H."/>
            <person name="Glass J.I."/>
            <person name="Rusch D."/>
            <person name="Podicherti R."/>
            <person name="Tsui H.-C.T."/>
            <person name="Winkler M.E."/>
        </authorList>
    </citation>
    <scope>NUCLEOTIDE SEQUENCE</scope>
</reference>
<dbReference type="NCBIfam" id="TIGR00449">
    <property type="entry name" value="tgt_general"/>
    <property type="match status" value="1"/>
</dbReference>
<evidence type="ECO:0000256" key="3">
    <source>
        <dbReference type="ARBA" id="ARBA00022694"/>
    </source>
</evidence>
<dbReference type="GO" id="GO:0005829">
    <property type="term" value="C:cytosol"/>
    <property type="evidence" value="ECO:0007669"/>
    <property type="project" value="TreeGrafter"/>
</dbReference>
<dbReference type="Pfam" id="PF01702">
    <property type="entry name" value="TGT"/>
    <property type="match status" value="1"/>
</dbReference>
<feature type="non-terminal residue" evidence="5">
    <location>
        <position position="1"/>
    </location>
</feature>
<gene>
    <name evidence="5" type="ORF">METZ01_LOCUS40554</name>
</gene>
<proteinExistence type="inferred from homology"/>
<evidence type="ECO:0000313" key="5">
    <source>
        <dbReference type="EMBL" id="SUZ87700.1"/>
    </source>
</evidence>
<evidence type="ECO:0000256" key="1">
    <source>
        <dbReference type="ARBA" id="ARBA00022676"/>
    </source>
</evidence>
<dbReference type="PANTHER" id="PTHR46499">
    <property type="entry name" value="QUEUINE TRNA-RIBOSYLTRANSFERASE"/>
    <property type="match status" value="1"/>
</dbReference>
<evidence type="ECO:0000256" key="2">
    <source>
        <dbReference type="ARBA" id="ARBA00022679"/>
    </source>
</evidence>
<keyword evidence="3" id="KW-0819">tRNA processing</keyword>
<dbReference type="HAMAP" id="MF_00168">
    <property type="entry name" value="Q_tRNA_Tgt"/>
    <property type="match status" value="1"/>
</dbReference>
<keyword evidence="1" id="KW-0328">Glycosyltransferase</keyword>
<dbReference type="GO" id="GO:0008479">
    <property type="term" value="F:tRNA-guanosine(34) queuine transglycosylase activity"/>
    <property type="evidence" value="ECO:0007669"/>
    <property type="project" value="InterPro"/>
</dbReference>
<dbReference type="AlphaFoldDB" id="A0A381R7X8"/>
<dbReference type="InterPro" id="IPR050076">
    <property type="entry name" value="ArchSynthase1/Queuine_TRR"/>
</dbReference>
<keyword evidence="2" id="KW-0808">Transferase</keyword>
<accession>A0A381R7X8</accession>
<dbReference type="Gene3D" id="3.20.20.105">
    <property type="entry name" value="Queuine tRNA-ribosyltransferase-like"/>
    <property type="match status" value="1"/>
</dbReference>
<dbReference type="InterPro" id="IPR004803">
    <property type="entry name" value="TGT"/>
</dbReference>
<dbReference type="InterPro" id="IPR002616">
    <property type="entry name" value="tRNA_ribo_trans-like"/>
</dbReference>
<sequence>VRTPAFAPVGTRGTLKGVTHRDVLDLGAEIILTNTYHLHLRPGAPLIARAGGLHRFIGWDRPVVTDSGGYQVFSLGDRREINEEGVIFRSHLDGSLQQLTPENVVDIQAQLGSDVAMVFDECPSYGVSEVEARDSMERTLRWARRGRDRFLDTTEHPDAFKGELANSGQVQFGIVQGGVFKALRDESARATVGLGFEGFAIGGLSVGEPVAVMYDIVEHTAQSLPDDRVRYLMGTGTPQDLVECVARGIDLFDCVLPTRNARNGQLLTREGPLSIKQARFAEDLRPPDQDCECYTCRRFSRAYLRYLFVAGEMTARTLNTLHNIHFYLDTMRRMRNAIELGSFETFRQRFHETFSRRPRS</sequence>
<dbReference type="EMBL" id="UINC01001737">
    <property type="protein sequence ID" value="SUZ87700.1"/>
    <property type="molecule type" value="Genomic_DNA"/>
</dbReference>
<evidence type="ECO:0000259" key="4">
    <source>
        <dbReference type="Pfam" id="PF01702"/>
    </source>
</evidence>
<dbReference type="PANTHER" id="PTHR46499:SF1">
    <property type="entry name" value="QUEUINE TRNA-RIBOSYLTRANSFERASE"/>
    <property type="match status" value="1"/>
</dbReference>
<dbReference type="SUPFAM" id="SSF51713">
    <property type="entry name" value="tRNA-guanine transglycosylase"/>
    <property type="match status" value="1"/>
</dbReference>
<dbReference type="GO" id="GO:0008616">
    <property type="term" value="P:tRNA queuosine(34) biosynthetic process"/>
    <property type="evidence" value="ECO:0007669"/>
    <property type="project" value="TreeGrafter"/>
</dbReference>
<feature type="domain" description="tRNA-guanine(15) transglycosylase-like" evidence="4">
    <location>
        <begin position="1"/>
        <end position="354"/>
    </location>
</feature>
<dbReference type="NCBIfam" id="TIGR00430">
    <property type="entry name" value="Q_tRNA_tgt"/>
    <property type="match status" value="1"/>
</dbReference>